<feature type="transmembrane region" description="Helical" evidence="7">
    <location>
        <begin position="296"/>
        <end position="314"/>
    </location>
</feature>
<evidence type="ECO:0000256" key="7">
    <source>
        <dbReference type="SAM" id="Phobius"/>
    </source>
</evidence>
<evidence type="ECO:0000256" key="2">
    <source>
        <dbReference type="ARBA" id="ARBA00022475"/>
    </source>
</evidence>
<comment type="subcellular location">
    <subcellularLocation>
        <location evidence="1">Cell membrane</location>
        <topology evidence="1">Multi-pass membrane protein</topology>
    </subcellularLocation>
</comment>
<evidence type="ECO:0000313" key="8">
    <source>
        <dbReference type="EMBL" id="MBO2990839.1"/>
    </source>
</evidence>
<feature type="transmembrane region" description="Helical" evidence="7">
    <location>
        <begin position="189"/>
        <end position="208"/>
    </location>
</feature>
<dbReference type="InterPro" id="IPR017039">
    <property type="entry name" value="Virul_fac_BrkB"/>
</dbReference>
<evidence type="ECO:0000256" key="4">
    <source>
        <dbReference type="ARBA" id="ARBA00022989"/>
    </source>
</evidence>
<keyword evidence="4 7" id="KW-1133">Transmembrane helix</keyword>
<proteinExistence type="predicted"/>
<feature type="compositionally biased region" description="Low complexity" evidence="6">
    <location>
        <begin position="12"/>
        <end position="24"/>
    </location>
</feature>
<evidence type="ECO:0000256" key="5">
    <source>
        <dbReference type="ARBA" id="ARBA00023136"/>
    </source>
</evidence>
<dbReference type="PANTHER" id="PTHR30213:SF1">
    <property type="entry name" value="INNER MEMBRANE PROTEIN YHJD"/>
    <property type="match status" value="1"/>
</dbReference>
<dbReference type="GO" id="GO:0005886">
    <property type="term" value="C:plasma membrane"/>
    <property type="evidence" value="ECO:0007669"/>
    <property type="project" value="UniProtKB-SubCell"/>
</dbReference>
<evidence type="ECO:0000256" key="3">
    <source>
        <dbReference type="ARBA" id="ARBA00022692"/>
    </source>
</evidence>
<feature type="transmembrane region" description="Helical" evidence="7">
    <location>
        <begin position="228"/>
        <end position="253"/>
    </location>
</feature>
<evidence type="ECO:0000256" key="6">
    <source>
        <dbReference type="SAM" id="MobiDB-lite"/>
    </source>
</evidence>
<dbReference type="AlphaFoldDB" id="A0A939TP29"/>
<feature type="transmembrane region" description="Helical" evidence="7">
    <location>
        <begin position="265"/>
        <end position="284"/>
    </location>
</feature>
<dbReference type="EMBL" id="JAGFBF010000005">
    <property type="protein sequence ID" value="MBO2990839.1"/>
    <property type="molecule type" value="Genomic_DNA"/>
</dbReference>
<keyword evidence="3 7" id="KW-0812">Transmembrane</keyword>
<evidence type="ECO:0000313" key="9">
    <source>
        <dbReference type="Proteomes" id="UP000668403"/>
    </source>
</evidence>
<gene>
    <name evidence="8" type="ORF">J4H85_12615</name>
</gene>
<protein>
    <submittedName>
        <fullName evidence="8">YihY/virulence factor BrkB family protein</fullName>
    </submittedName>
</protein>
<dbReference type="Proteomes" id="UP000668403">
    <property type="component" value="Unassembled WGS sequence"/>
</dbReference>
<dbReference type="Pfam" id="PF03631">
    <property type="entry name" value="Virul_fac_BrkB"/>
    <property type="match status" value="1"/>
</dbReference>
<keyword evidence="2" id="KW-1003">Cell membrane</keyword>
<reference evidence="8" key="1">
    <citation type="submission" date="2021-03" db="EMBL/GenBank/DDBJ databases">
        <title>Leucobacter chromiisoli sp. nov., isolated from chromium-containing soil of chemical plant.</title>
        <authorList>
            <person name="Xu Z."/>
        </authorList>
    </citation>
    <scope>NUCLEOTIDE SEQUENCE</scope>
    <source>
        <strain evidence="8">K 70/01</strain>
    </source>
</reference>
<keyword evidence="5 7" id="KW-0472">Membrane</keyword>
<sequence length="348" mass="37647">MTTPRERRARADPGASSASGPSDPLDARPPHDQESSPRPRAWVQRGIHVFERARLTRVWRAVSRFTQVGGGVLSAGMSYQALFAVFAGLWLGFSAIGIWLRDRTELLDSLVDQINMFVPGLIGREQNSLVSLQDLLGASAVSVGGIIASISLAFVAVLWFTGTRRAIRITFDLEVKEYRNWFLLKLRDLVLALGFSLAIVISSALTLVSTNVFDTVLDWLGWGHDSWIVGGLGTVARYAAMYAFDVIVLMAMFRYLAEVRVPRTHLLAGCALGAGATFLLKIAGAALLSNVTSNPLLAPFAVVIGLLLWFNFICRTLLLTASWIATGEDDQLGLPEAGPLAPTPGPVA</sequence>
<feature type="transmembrane region" description="Helical" evidence="7">
    <location>
        <begin position="135"/>
        <end position="160"/>
    </location>
</feature>
<dbReference type="PANTHER" id="PTHR30213">
    <property type="entry name" value="INNER MEMBRANE PROTEIN YHJD"/>
    <property type="match status" value="1"/>
</dbReference>
<accession>A0A939TP29</accession>
<feature type="region of interest" description="Disordered" evidence="6">
    <location>
        <begin position="1"/>
        <end position="40"/>
    </location>
</feature>
<organism evidence="8 9">
    <name type="scientific">Leucobacter tardus</name>
    <dbReference type="NCBI Taxonomy" id="501483"/>
    <lineage>
        <taxon>Bacteria</taxon>
        <taxon>Bacillati</taxon>
        <taxon>Actinomycetota</taxon>
        <taxon>Actinomycetes</taxon>
        <taxon>Micrococcales</taxon>
        <taxon>Microbacteriaceae</taxon>
        <taxon>Leucobacter</taxon>
    </lineage>
</organism>
<dbReference type="RefSeq" id="WP_208240137.1">
    <property type="nucleotide sequence ID" value="NZ_BAAAQU010000002.1"/>
</dbReference>
<feature type="compositionally biased region" description="Basic and acidic residues" evidence="6">
    <location>
        <begin position="25"/>
        <end position="37"/>
    </location>
</feature>
<name>A0A939TP29_9MICO</name>
<feature type="transmembrane region" description="Helical" evidence="7">
    <location>
        <begin position="81"/>
        <end position="100"/>
    </location>
</feature>
<comment type="caution">
    <text evidence="8">The sequence shown here is derived from an EMBL/GenBank/DDBJ whole genome shotgun (WGS) entry which is preliminary data.</text>
</comment>
<keyword evidence="9" id="KW-1185">Reference proteome</keyword>
<feature type="compositionally biased region" description="Basic and acidic residues" evidence="6">
    <location>
        <begin position="1"/>
        <end position="11"/>
    </location>
</feature>
<evidence type="ECO:0000256" key="1">
    <source>
        <dbReference type="ARBA" id="ARBA00004651"/>
    </source>
</evidence>